<dbReference type="GO" id="GO:0006508">
    <property type="term" value="P:proteolysis"/>
    <property type="evidence" value="ECO:0007669"/>
    <property type="project" value="UniProtKB-KW"/>
</dbReference>
<keyword evidence="16" id="KW-1185">Reference proteome</keyword>
<evidence type="ECO:0000256" key="1">
    <source>
        <dbReference type="ARBA" id="ARBA00001947"/>
    </source>
</evidence>
<keyword evidence="10" id="KW-0482">Metalloprotease</keyword>
<keyword evidence="7 13" id="KW-0732">Signal</keyword>
<dbReference type="InterPro" id="IPR001842">
    <property type="entry name" value="Peptidase_M36"/>
</dbReference>
<dbReference type="GO" id="GO:0008270">
    <property type="term" value="F:zinc ion binding"/>
    <property type="evidence" value="ECO:0007669"/>
    <property type="project" value="InterPro"/>
</dbReference>
<comment type="similarity">
    <text evidence="3">Belongs to the peptidase M36 family.</text>
</comment>
<dbReference type="PRINTS" id="PR00999">
    <property type="entry name" value="FUNGALYSIN"/>
</dbReference>
<reference evidence="15 16" key="2">
    <citation type="submission" date="2019-09" db="EMBL/GenBank/DDBJ databases">
        <authorList>
            <person name="Jin C."/>
        </authorList>
    </citation>
    <scope>NUCLEOTIDE SEQUENCE [LARGE SCALE GENOMIC DNA]</scope>
    <source>
        <strain evidence="15 16">BN130099</strain>
    </source>
</reference>
<keyword evidence="5" id="KW-0645">Protease</keyword>
<dbReference type="Pfam" id="PF13620">
    <property type="entry name" value="CarboxypepD_reg"/>
    <property type="match status" value="1"/>
</dbReference>
<evidence type="ECO:0000256" key="2">
    <source>
        <dbReference type="ARBA" id="ARBA00004613"/>
    </source>
</evidence>
<dbReference type="Proteomes" id="UP000325003">
    <property type="component" value="Unassembled WGS sequence"/>
</dbReference>
<keyword evidence="9" id="KW-0862">Zinc</keyword>
<evidence type="ECO:0000256" key="12">
    <source>
        <dbReference type="SAM" id="MobiDB-lite"/>
    </source>
</evidence>
<keyword evidence="4" id="KW-0964">Secreted</keyword>
<keyword evidence="8" id="KW-0378">Hydrolase</keyword>
<feature type="signal peptide" evidence="13">
    <location>
        <begin position="1"/>
        <end position="26"/>
    </location>
</feature>
<dbReference type="PANTHER" id="PTHR33478">
    <property type="entry name" value="EXTRACELLULAR METALLOPROTEINASE MEP"/>
    <property type="match status" value="1"/>
</dbReference>
<dbReference type="GO" id="GO:0004222">
    <property type="term" value="F:metalloendopeptidase activity"/>
    <property type="evidence" value="ECO:0007669"/>
    <property type="project" value="InterPro"/>
</dbReference>
<dbReference type="InterPro" id="IPR011096">
    <property type="entry name" value="FTP_domain"/>
</dbReference>
<evidence type="ECO:0000256" key="5">
    <source>
        <dbReference type="ARBA" id="ARBA00022670"/>
    </source>
</evidence>
<accession>A0A5B1LGZ4</accession>
<dbReference type="InterPro" id="IPR027268">
    <property type="entry name" value="Peptidase_M4/M1_CTD_sf"/>
</dbReference>
<dbReference type="SUPFAM" id="SSF49464">
    <property type="entry name" value="Carboxypeptidase regulatory domain-like"/>
    <property type="match status" value="1"/>
</dbReference>
<evidence type="ECO:0000256" key="9">
    <source>
        <dbReference type="ARBA" id="ARBA00022833"/>
    </source>
</evidence>
<keyword evidence="6" id="KW-0479">Metal-binding</keyword>
<reference evidence="15 16" key="1">
    <citation type="submission" date="2019-09" db="EMBL/GenBank/DDBJ databases">
        <title>Nocardioides panacisoli sp. nov., isolated from the soil of a ginseng field.</title>
        <authorList>
            <person name="Cho C."/>
        </authorList>
    </citation>
    <scope>NUCLEOTIDE SEQUENCE [LARGE SCALE GENOMIC DNA]</scope>
    <source>
        <strain evidence="15 16">BN130099</strain>
    </source>
</reference>
<dbReference type="AlphaFoldDB" id="A0A5B1LGZ4"/>
<dbReference type="Gene3D" id="2.60.40.1120">
    <property type="entry name" value="Carboxypeptidase-like, regulatory domain"/>
    <property type="match status" value="1"/>
</dbReference>
<evidence type="ECO:0000256" key="4">
    <source>
        <dbReference type="ARBA" id="ARBA00022525"/>
    </source>
</evidence>
<keyword evidence="11" id="KW-0865">Zymogen</keyword>
<dbReference type="Pfam" id="PF07504">
    <property type="entry name" value="FTP"/>
    <property type="match status" value="1"/>
</dbReference>
<organism evidence="15 16">
    <name type="scientific">Nocardioides humilatus</name>
    <dbReference type="NCBI Taxonomy" id="2607660"/>
    <lineage>
        <taxon>Bacteria</taxon>
        <taxon>Bacillati</taxon>
        <taxon>Actinomycetota</taxon>
        <taxon>Actinomycetes</taxon>
        <taxon>Propionibacteriales</taxon>
        <taxon>Nocardioidaceae</taxon>
        <taxon>Nocardioides</taxon>
    </lineage>
</organism>
<evidence type="ECO:0000313" key="15">
    <source>
        <dbReference type="EMBL" id="KAA1418929.1"/>
    </source>
</evidence>
<feature type="domain" description="FTP" evidence="14">
    <location>
        <begin position="148"/>
        <end position="196"/>
    </location>
</feature>
<sequence>MKSSALRPRSRKSWLAAWAVTAIAVAGVAVPGASEGAAPAAPAPTKQSARSGGPERLGNYDVRQISGDRLARADRRQVRTNGKAVARLSADLGAGASIDIDPLTGTPAEVAARAPLTGPSSRSASSIALRYVSDHLAAFGLDRADLRTFVKVREYRDLHRITHVYFAQQVGGTRVFGNGLRAHVDKAGRLIAVQGAPVARLGMLAGRAPSATIGRSTAIKKAVADARLARPDLRPGSSAERVWFLTPGGLRAAWLTYTQPGSTAAYVHVIDGRTGVTLFRRSTMAFEGSGDAFVHENYPGASGTDSGGEIHHVNLIKLGFQLRKANFPKGKYATVWADLNDDNVRQPNETSQVPGSRREARQLMLQPFKTAQGELSCTQRYVCTWDPSKARSWKTNMAQDAIQGLYLISKFAKWLTKEPFGFDRSSGNFTRKDGDPVDLNGLDGANTDNGFPDGDHVNNANFNTPPDGTKPTMQMYLNYAPYLAASSSDDFLTLGHEFTHGVSNRLVVDSDNFSTLNSYQGNGMGEGWSDFYAFDYLLTKGFTTDTSAPGELTLDLYLAKNHAGITRSEAIDCGVGEAAPNCVQYEGGDGGYTFDDVGDGQIGNEVHDVGEVWGQTLFDIRTDLGHEVTMAIVTEGMRLSADDPSLLDMRDAILRADKVIYGGVHADALWAHFAERGMGFYAGSAGGADNAPVADFNTPPPAGGLKGRIGGTITDGDNNPIEGAVVEIAGHSELSAVTDAAGVYKISQVPPGTWPKVVASAEGFEPASDAVTVVEHEKAIFNASLRRDWASASGGASIASFTGPDYTPACGPEFAIDLSQGTGWGSTTFDDDGTPGTDPDLVIPKEIVIELPETITLTSLAVDPSNTCGDPGSSSTAGYEIYAAATPAGPWGSPVAEGEFTVDDRGLLVDLPLDTPVDNVGAIKYVMLSPQVPDWSGCPFDYGGCTYMDTSEVAAYDD</sequence>
<dbReference type="Pfam" id="PF02128">
    <property type="entry name" value="Peptidase_M36"/>
    <property type="match status" value="1"/>
</dbReference>
<evidence type="ECO:0000256" key="11">
    <source>
        <dbReference type="ARBA" id="ARBA00023145"/>
    </source>
</evidence>
<dbReference type="GO" id="GO:0005615">
    <property type="term" value="C:extracellular space"/>
    <property type="evidence" value="ECO:0007669"/>
    <property type="project" value="InterPro"/>
</dbReference>
<feature type="chain" id="PRO_5039014522" evidence="13">
    <location>
        <begin position="27"/>
        <end position="958"/>
    </location>
</feature>
<protein>
    <submittedName>
        <fullName evidence="15">Peptidase M36</fullName>
    </submittedName>
</protein>
<name>A0A5B1LGZ4_9ACTN</name>
<evidence type="ECO:0000256" key="13">
    <source>
        <dbReference type="SAM" id="SignalP"/>
    </source>
</evidence>
<evidence type="ECO:0000256" key="3">
    <source>
        <dbReference type="ARBA" id="ARBA00006006"/>
    </source>
</evidence>
<evidence type="ECO:0000256" key="10">
    <source>
        <dbReference type="ARBA" id="ARBA00023049"/>
    </source>
</evidence>
<dbReference type="Gene3D" id="3.10.170.10">
    <property type="match status" value="1"/>
</dbReference>
<gene>
    <name evidence="15" type="ORF">F0U44_10665</name>
</gene>
<comment type="cofactor">
    <cofactor evidence="1">
        <name>Zn(2+)</name>
        <dbReference type="ChEBI" id="CHEBI:29105"/>
    </cofactor>
</comment>
<evidence type="ECO:0000256" key="8">
    <source>
        <dbReference type="ARBA" id="ARBA00022801"/>
    </source>
</evidence>
<evidence type="ECO:0000256" key="7">
    <source>
        <dbReference type="ARBA" id="ARBA00022729"/>
    </source>
</evidence>
<proteinExistence type="inferred from homology"/>
<comment type="subcellular location">
    <subcellularLocation>
        <location evidence="2">Secreted</location>
    </subcellularLocation>
</comment>
<evidence type="ECO:0000256" key="6">
    <source>
        <dbReference type="ARBA" id="ARBA00022723"/>
    </source>
</evidence>
<comment type="caution">
    <text evidence="15">The sequence shown here is derived from an EMBL/GenBank/DDBJ whole genome shotgun (WGS) entry which is preliminary data.</text>
</comment>
<feature type="compositionally biased region" description="Low complexity" evidence="12">
    <location>
        <begin position="34"/>
        <end position="44"/>
    </location>
</feature>
<dbReference type="PANTHER" id="PTHR33478:SF1">
    <property type="entry name" value="EXTRACELLULAR METALLOPROTEINASE MEP"/>
    <property type="match status" value="1"/>
</dbReference>
<dbReference type="InterPro" id="IPR050371">
    <property type="entry name" value="Fungal_virulence_M36"/>
</dbReference>
<dbReference type="InterPro" id="IPR008969">
    <property type="entry name" value="CarboxyPept-like_regulatory"/>
</dbReference>
<evidence type="ECO:0000259" key="14">
    <source>
        <dbReference type="Pfam" id="PF07504"/>
    </source>
</evidence>
<dbReference type="EMBL" id="VUJV01000003">
    <property type="protein sequence ID" value="KAA1418929.1"/>
    <property type="molecule type" value="Genomic_DNA"/>
</dbReference>
<feature type="region of interest" description="Disordered" evidence="12">
    <location>
        <begin position="34"/>
        <end position="60"/>
    </location>
</feature>
<evidence type="ECO:0000313" key="16">
    <source>
        <dbReference type="Proteomes" id="UP000325003"/>
    </source>
</evidence>
<dbReference type="SUPFAM" id="SSF55486">
    <property type="entry name" value="Metalloproteases ('zincins'), catalytic domain"/>
    <property type="match status" value="1"/>
</dbReference>
<dbReference type="Gene3D" id="1.10.390.10">
    <property type="entry name" value="Neutral Protease Domain 2"/>
    <property type="match status" value="1"/>
</dbReference>